<evidence type="ECO:0000259" key="6">
    <source>
        <dbReference type="Pfam" id="PF13396"/>
    </source>
</evidence>
<keyword evidence="8" id="KW-1185">Reference proteome</keyword>
<gene>
    <name evidence="7" type="ORF">Aau02nite_77560</name>
</gene>
<reference evidence="7" key="1">
    <citation type="submission" date="2021-03" db="EMBL/GenBank/DDBJ databases">
        <title>Whole genome shotgun sequence of Actinoplanes auranticolor NBRC 12245.</title>
        <authorList>
            <person name="Komaki H."/>
            <person name="Tamura T."/>
        </authorList>
    </citation>
    <scope>NUCLEOTIDE SEQUENCE</scope>
    <source>
        <strain evidence="7">NBRC 12245</strain>
    </source>
</reference>
<name>A0A919STQ1_9ACTN</name>
<proteinExistence type="predicted"/>
<evidence type="ECO:0000313" key="7">
    <source>
        <dbReference type="EMBL" id="GIM77759.1"/>
    </source>
</evidence>
<dbReference type="RefSeq" id="WP_246595765.1">
    <property type="nucleotide sequence ID" value="NZ_BAABEA010000041.1"/>
</dbReference>
<evidence type="ECO:0000313" key="8">
    <source>
        <dbReference type="Proteomes" id="UP000681340"/>
    </source>
</evidence>
<dbReference type="AlphaFoldDB" id="A0A919STQ1"/>
<evidence type="ECO:0000256" key="2">
    <source>
        <dbReference type="ARBA" id="ARBA00022475"/>
    </source>
</evidence>
<accession>A0A919STQ1</accession>
<dbReference type="InterPro" id="IPR027379">
    <property type="entry name" value="CLS_N"/>
</dbReference>
<evidence type="ECO:0000256" key="4">
    <source>
        <dbReference type="ARBA" id="ARBA00022989"/>
    </source>
</evidence>
<dbReference type="EMBL" id="BOQL01000068">
    <property type="protein sequence ID" value="GIM77759.1"/>
    <property type="molecule type" value="Genomic_DNA"/>
</dbReference>
<comment type="subcellular location">
    <subcellularLocation>
        <location evidence="1">Cell membrane</location>
        <topology evidence="1">Multi-pass membrane protein</topology>
    </subcellularLocation>
</comment>
<keyword evidence="4" id="KW-1133">Transmembrane helix</keyword>
<keyword evidence="2" id="KW-1003">Cell membrane</keyword>
<keyword evidence="3" id="KW-0812">Transmembrane</keyword>
<comment type="caution">
    <text evidence="7">The sequence shown here is derived from an EMBL/GenBank/DDBJ whole genome shotgun (WGS) entry which is preliminary data.</text>
</comment>
<sequence>MTRKSWSELSRWQQVATAVLAPVEVALTTAAVIDLARRPAGQIHGPKALWWPLVLIQPVGPAAYLTWARHRQDGAGGRR</sequence>
<protein>
    <recommendedName>
        <fullName evidence="6">Cardiolipin synthase N-terminal domain-containing protein</fullName>
    </recommendedName>
</protein>
<dbReference type="Proteomes" id="UP000681340">
    <property type="component" value="Unassembled WGS sequence"/>
</dbReference>
<dbReference type="Pfam" id="PF13396">
    <property type="entry name" value="PLDc_N"/>
    <property type="match status" value="1"/>
</dbReference>
<feature type="domain" description="Cardiolipin synthase N-terminal" evidence="6">
    <location>
        <begin position="26"/>
        <end position="69"/>
    </location>
</feature>
<organism evidence="7 8">
    <name type="scientific">Actinoplanes auranticolor</name>
    <dbReference type="NCBI Taxonomy" id="47988"/>
    <lineage>
        <taxon>Bacteria</taxon>
        <taxon>Bacillati</taxon>
        <taxon>Actinomycetota</taxon>
        <taxon>Actinomycetes</taxon>
        <taxon>Micromonosporales</taxon>
        <taxon>Micromonosporaceae</taxon>
        <taxon>Actinoplanes</taxon>
    </lineage>
</organism>
<evidence type="ECO:0000256" key="5">
    <source>
        <dbReference type="ARBA" id="ARBA00023136"/>
    </source>
</evidence>
<evidence type="ECO:0000256" key="1">
    <source>
        <dbReference type="ARBA" id="ARBA00004651"/>
    </source>
</evidence>
<evidence type="ECO:0000256" key="3">
    <source>
        <dbReference type="ARBA" id="ARBA00022692"/>
    </source>
</evidence>
<keyword evidence="5" id="KW-0472">Membrane</keyword>